<dbReference type="Proteomes" id="UP000824469">
    <property type="component" value="Unassembled WGS sequence"/>
</dbReference>
<keyword evidence="3" id="KW-0539">Nucleus</keyword>
<evidence type="ECO:0000256" key="4">
    <source>
        <dbReference type="PROSITE-ProRule" id="PRU00176"/>
    </source>
</evidence>
<dbReference type="InterPro" id="IPR000504">
    <property type="entry name" value="RRM_dom"/>
</dbReference>
<organism evidence="7 8">
    <name type="scientific">Taxus chinensis</name>
    <name type="common">Chinese yew</name>
    <name type="synonym">Taxus wallichiana var. chinensis</name>
    <dbReference type="NCBI Taxonomy" id="29808"/>
    <lineage>
        <taxon>Eukaryota</taxon>
        <taxon>Viridiplantae</taxon>
        <taxon>Streptophyta</taxon>
        <taxon>Embryophyta</taxon>
        <taxon>Tracheophyta</taxon>
        <taxon>Spermatophyta</taxon>
        <taxon>Pinopsida</taxon>
        <taxon>Pinidae</taxon>
        <taxon>Conifers II</taxon>
        <taxon>Cupressales</taxon>
        <taxon>Taxaceae</taxon>
        <taxon>Taxus</taxon>
    </lineage>
</organism>
<evidence type="ECO:0000259" key="6">
    <source>
        <dbReference type="PROSITE" id="PS50102"/>
    </source>
</evidence>
<name>A0AA38LQ56_TAXCH</name>
<gene>
    <name evidence="7" type="ORF">KI387_002713</name>
</gene>
<dbReference type="InterPro" id="IPR035979">
    <property type="entry name" value="RBD_domain_sf"/>
</dbReference>
<proteinExistence type="predicted"/>
<dbReference type="PANTHER" id="PTHR13798:SF11">
    <property type="entry name" value="RNA-BINDING PROTEIN 7-RELATED"/>
    <property type="match status" value="1"/>
</dbReference>
<feature type="non-terminal residue" evidence="7">
    <location>
        <position position="192"/>
    </location>
</feature>
<dbReference type="SUPFAM" id="SSF54928">
    <property type="entry name" value="RNA-binding domain, RBD"/>
    <property type="match status" value="1"/>
</dbReference>
<dbReference type="Gene3D" id="3.30.70.330">
    <property type="match status" value="1"/>
</dbReference>
<dbReference type="Pfam" id="PF00076">
    <property type="entry name" value="RRM_1"/>
    <property type="match status" value="1"/>
</dbReference>
<evidence type="ECO:0000256" key="5">
    <source>
        <dbReference type="SAM" id="MobiDB-lite"/>
    </source>
</evidence>
<protein>
    <recommendedName>
        <fullName evidence="6">RRM domain-containing protein</fullName>
    </recommendedName>
</protein>
<dbReference type="PROSITE" id="PS50102">
    <property type="entry name" value="RRM"/>
    <property type="match status" value="1"/>
</dbReference>
<dbReference type="SMART" id="SM00360">
    <property type="entry name" value="RRM"/>
    <property type="match status" value="1"/>
</dbReference>
<comment type="caution">
    <text evidence="7">The sequence shown here is derived from an EMBL/GenBank/DDBJ whole genome shotgun (WGS) entry which is preliminary data.</text>
</comment>
<evidence type="ECO:0000313" key="7">
    <source>
        <dbReference type="EMBL" id="KAH9330605.1"/>
    </source>
</evidence>
<dbReference type="EMBL" id="JAHRHJ020000001">
    <property type="protein sequence ID" value="KAH9330605.1"/>
    <property type="molecule type" value="Genomic_DNA"/>
</dbReference>
<evidence type="ECO:0000256" key="2">
    <source>
        <dbReference type="ARBA" id="ARBA00022884"/>
    </source>
</evidence>
<dbReference type="GO" id="GO:0005654">
    <property type="term" value="C:nucleoplasm"/>
    <property type="evidence" value="ECO:0007669"/>
    <property type="project" value="UniProtKB-SubCell"/>
</dbReference>
<accession>A0AA38LQ56</accession>
<dbReference type="GO" id="GO:0003723">
    <property type="term" value="F:RNA binding"/>
    <property type="evidence" value="ECO:0007669"/>
    <property type="project" value="UniProtKB-UniRule"/>
</dbReference>
<evidence type="ECO:0000256" key="3">
    <source>
        <dbReference type="ARBA" id="ARBA00023242"/>
    </source>
</evidence>
<keyword evidence="2 4" id="KW-0694">RNA-binding</keyword>
<comment type="subcellular location">
    <subcellularLocation>
        <location evidence="1">Nucleus</location>
        <location evidence="1">Nucleoplasm</location>
    </subcellularLocation>
</comment>
<dbReference type="InterPro" id="IPR052285">
    <property type="entry name" value="NEXT_complex_subunit"/>
</dbReference>
<dbReference type="InterPro" id="IPR012677">
    <property type="entry name" value="Nucleotide-bd_a/b_plait_sf"/>
</dbReference>
<feature type="compositionally biased region" description="Polar residues" evidence="5">
    <location>
        <begin position="74"/>
        <end position="97"/>
    </location>
</feature>
<dbReference type="OMA" id="NMGHRSS"/>
<feature type="domain" description="RRM" evidence="6">
    <location>
        <begin position="1"/>
        <end position="73"/>
    </location>
</feature>
<evidence type="ECO:0000256" key="1">
    <source>
        <dbReference type="ARBA" id="ARBA00004642"/>
    </source>
</evidence>
<evidence type="ECO:0000313" key="8">
    <source>
        <dbReference type="Proteomes" id="UP000824469"/>
    </source>
</evidence>
<reference evidence="7 8" key="1">
    <citation type="journal article" date="2021" name="Nat. Plants">
        <title>The Taxus genome provides insights into paclitaxel biosynthesis.</title>
        <authorList>
            <person name="Xiong X."/>
            <person name="Gou J."/>
            <person name="Liao Q."/>
            <person name="Li Y."/>
            <person name="Zhou Q."/>
            <person name="Bi G."/>
            <person name="Li C."/>
            <person name="Du R."/>
            <person name="Wang X."/>
            <person name="Sun T."/>
            <person name="Guo L."/>
            <person name="Liang H."/>
            <person name="Lu P."/>
            <person name="Wu Y."/>
            <person name="Zhang Z."/>
            <person name="Ro D.K."/>
            <person name="Shang Y."/>
            <person name="Huang S."/>
            <person name="Yan J."/>
        </authorList>
    </citation>
    <scope>NUCLEOTIDE SEQUENCE [LARGE SCALE GENOMIC DNA]</scope>
    <source>
        <strain evidence="7">Ta-2019</strain>
    </source>
</reference>
<dbReference type="PANTHER" id="PTHR13798">
    <property type="entry name" value="RNA BINDING MOTIF RBM PROTEIN -RELATED"/>
    <property type="match status" value="1"/>
</dbReference>
<sequence length="192" mass="21288">MDDRVDERVLYEILIQAGPVVDLYIPRDKETNRHKGYAFAEYETEDIALYAIKLFSGLVSLYNRTLRFAISGQDKPSPNQNIARSSANRTSLSSANRTPLGPGKMLPPSPYSPVEMTSSRHLPYMSPVSNYSSAYNSRGAIKNGYNTEKISPQLLLPNNNISNVVEAKRFDSCLSSIHNMGHRSSVHGSGYG</sequence>
<feature type="region of interest" description="Disordered" evidence="5">
    <location>
        <begin position="73"/>
        <end position="118"/>
    </location>
</feature>
<dbReference type="AlphaFoldDB" id="A0AA38LQ56"/>
<keyword evidence="8" id="KW-1185">Reference proteome</keyword>